<accession>A0A0C1UCN9</accession>
<keyword evidence="1" id="KW-0812">Transmembrane</keyword>
<dbReference type="STRING" id="29341.RSJ17_20910"/>
<protein>
    <recommendedName>
        <fullName evidence="4">Comf operon protein A, DNA transporter ATPase</fullName>
    </recommendedName>
</protein>
<organism evidence="2 3">
    <name type="scientific">Clostridium argentinense CDC 2741</name>
    <dbReference type="NCBI Taxonomy" id="1418104"/>
    <lineage>
        <taxon>Bacteria</taxon>
        <taxon>Bacillati</taxon>
        <taxon>Bacillota</taxon>
        <taxon>Clostridia</taxon>
        <taxon>Eubacteriales</taxon>
        <taxon>Clostridiaceae</taxon>
        <taxon>Clostridium</taxon>
    </lineage>
</organism>
<keyword evidence="3" id="KW-1185">Reference proteome</keyword>
<evidence type="ECO:0000313" key="3">
    <source>
        <dbReference type="Proteomes" id="UP000031366"/>
    </source>
</evidence>
<evidence type="ECO:0000313" key="2">
    <source>
        <dbReference type="EMBL" id="KIE45300.1"/>
    </source>
</evidence>
<dbReference type="RefSeq" id="WP_052268203.1">
    <property type="nucleotide sequence ID" value="NZ_AYSO01000019.1"/>
</dbReference>
<dbReference type="SUPFAM" id="SSF52540">
    <property type="entry name" value="P-loop containing nucleoside triphosphate hydrolases"/>
    <property type="match status" value="1"/>
</dbReference>
<evidence type="ECO:0000256" key="1">
    <source>
        <dbReference type="SAM" id="Phobius"/>
    </source>
</evidence>
<dbReference type="EMBL" id="AYSO01000019">
    <property type="protein sequence ID" value="KIE45300.1"/>
    <property type="molecule type" value="Genomic_DNA"/>
</dbReference>
<proteinExistence type="predicted"/>
<evidence type="ECO:0008006" key="4">
    <source>
        <dbReference type="Google" id="ProtNLM"/>
    </source>
</evidence>
<sequence>MAININMFRGKEEVSQDILRYCRNKHDRLNVISYFYNTATIFLTTIFYYLNNNKSIVYITNEVEGKIEILNYINKEKYIYLKDSSQEVKGKMIICNYNRALYLGNRYDLIIFDDLGYMPLQDKKSIERILIRLCNDSGIAISYSIEPVFLKDDNIYFPMNKNKTPLIEPRVITTRININEDLPLAAYEYLTWAISLNRRTIIYVPDKIKVLNIYSYMDKLKRKLTENIYYHIKDKKDKTYIKKFLSSNNSILITDDYDEFHEDLNNINVMVFFADDKIYDYKTLVYITSKVERAESLERGEVIFLCKEETQDIHKAKFIMRELNRKAWEEGFLKF</sequence>
<reference evidence="2 3" key="1">
    <citation type="journal article" date="2015" name="Infect. Genet. Evol.">
        <title>Genomic sequences of six botulinum neurotoxin-producing strains representing three clostridial species illustrate the mobility and diversity of botulinum neurotoxin genes.</title>
        <authorList>
            <person name="Smith T.J."/>
            <person name="Hill K.K."/>
            <person name="Xie G."/>
            <person name="Foley B.T."/>
            <person name="Williamson C.H."/>
            <person name="Foster J.T."/>
            <person name="Johnson S.L."/>
            <person name="Chertkov O."/>
            <person name="Teshima H."/>
            <person name="Gibbons H.S."/>
            <person name="Johnsky L.A."/>
            <person name="Karavis M.A."/>
            <person name="Smith L.A."/>
        </authorList>
    </citation>
    <scope>NUCLEOTIDE SEQUENCE [LARGE SCALE GENOMIC DNA]</scope>
    <source>
        <strain evidence="2 3">CDC 2741</strain>
    </source>
</reference>
<dbReference type="InterPro" id="IPR027417">
    <property type="entry name" value="P-loop_NTPase"/>
</dbReference>
<name>A0A0C1UCN9_9CLOT</name>
<keyword evidence="1" id="KW-1133">Transmembrane helix</keyword>
<comment type="caution">
    <text evidence="2">The sequence shown here is derived from an EMBL/GenBank/DDBJ whole genome shotgun (WGS) entry which is preliminary data.</text>
</comment>
<dbReference type="Proteomes" id="UP000031366">
    <property type="component" value="Unassembled WGS sequence"/>
</dbReference>
<dbReference type="OrthoDB" id="1933944at2"/>
<feature type="transmembrane region" description="Helical" evidence="1">
    <location>
        <begin position="29"/>
        <end position="50"/>
    </location>
</feature>
<keyword evidence="1" id="KW-0472">Membrane</keyword>
<gene>
    <name evidence="2" type="ORF">U732_2667</name>
</gene>
<dbReference type="AlphaFoldDB" id="A0A0C1UCN9"/>